<dbReference type="Pfam" id="PF00300">
    <property type="entry name" value="His_Phos_1"/>
    <property type="match status" value="1"/>
</dbReference>
<dbReference type="RefSeq" id="WP_021690570.1">
    <property type="nucleotide sequence ID" value="NZ_BASZ01000006.1"/>
</dbReference>
<reference evidence="1 2" key="1">
    <citation type="submission" date="2013-09" db="EMBL/GenBank/DDBJ databases">
        <title>Whole genome shotgun sequence of Novosphingobium tardaugens NBRC 16725.</title>
        <authorList>
            <person name="Isaki S."/>
            <person name="Hosoyama A."/>
            <person name="Tsuchikane K."/>
            <person name="Katsumata H."/>
            <person name="Ando Y."/>
            <person name="Yamazaki S."/>
            <person name="Fujita N."/>
        </authorList>
    </citation>
    <scope>NUCLEOTIDE SEQUENCE [LARGE SCALE GENOMIC DNA]</scope>
    <source>
        <strain evidence="1 2">NBRC 16725</strain>
    </source>
</reference>
<keyword evidence="2" id="KW-1185">Reference proteome</keyword>
<dbReference type="SMART" id="SM00855">
    <property type="entry name" value="PGAM"/>
    <property type="match status" value="1"/>
</dbReference>
<dbReference type="CDD" id="cd07067">
    <property type="entry name" value="HP_PGM_like"/>
    <property type="match status" value="1"/>
</dbReference>
<dbReference type="EMBL" id="BASZ01000006">
    <property type="protein sequence ID" value="GAD49665.1"/>
    <property type="molecule type" value="Genomic_DNA"/>
</dbReference>
<dbReference type="KEGG" id="ntd:EGO55_18870"/>
<accession>U2YLV7</accession>
<name>U2YLV7_9SPHN</name>
<dbReference type="Proteomes" id="UP000016568">
    <property type="component" value="Unassembled WGS sequence"/>
</dbReference>
<dbReference type="InterPro" id="IPR013078">
    <property type="entry name" value="His_Pase_superF_clade-1"/>
</dbReference>
<dbReference type="eggNOG" id="COG0406">
    <property type="taxonomic scope" value="Bacteria"/>
</dbReference>
<dbReference type="AlphaFoldDB" id="U2YLV7"/>
<dbReference type="Gene3D" id="3.40.50.1240">
    <property type="entry name" value="Phosphoglycerate mutase-like"/>
    <property type="match status" value="1"/>
</dbReference>
<dbReference type="SUPFAM" id="SSF53254">
    <property type="entry name" value="Phosphoglycerate mutase-like"/>
    <property type="match status" value="1"/>
</dbReference>
<organism evidence="1 2">
    <name type="scientific">Caenibius tardaugens NBRC 16725</name>
    <dbReference type="NCBI Taxonomy" id="1219035"/>
    <lineage>
        <taxon>Bacteria</taxon>
        <taxon>Pseudomonadati</taxon>
        <taxon>Pseudomonadota</taxon>
        <taxon>Alphaproteobacteria</taxon>
        <taxon>Sphingomonadales</taxon>
        <taxon>Erythrobacteraceae</taxon>
        <taxon>Caenibius</taxon>
    </lineage>
</organism>
<proteinExistence type="predicted"/>
<comment type="caution">
    <text evidence="1">The sequence shown here is derived from an EMBL/GenBank/DDBJ whole genome shotgun (WGS) entry which is preliminary data.</text>
</comment>
<dbReference type="OrthoDB" id="5449373at2"/>
<evidence type="ECO:0000313" key="1">
    <source>
        <dbReference type="EMBL" id="GAD49665.1"/>
    </source>
</evidence>
<sequence length="196" mass="20439">MNGASSFALHLLRHGEPEGAGRLIGATDATPTPAGLSACVDQGRDLGAEVLIASDLSRARLAGEAIASETGVPLSIDPRWRELDFGTWDGLAPGDVDGAALARFWDDPDAYAPPEAETWSTLVRRVGSAIGSLAVRPTLVVTHGGAMRAALAVLCGFGQRQTWALDLPYGCVLSLRVWPGDGAGQQPAAQIARLYP</sequence>
<protein>
    <submittedName>
        <fullName evidence="1">Phosphoglycerate mutase family protein</fullName>
    </submittedName>
</protein>
<evidence type="ECO:0000313" key="2">
    <source>
        <dbReference type="Proteomes" id="UP000016568"/>
    </source>
</evidence>
<gene>
    <name evidence="1" type="ORF">NT2_06_01040</name>
</gene>
<dbReference type="InterPro" id="IPR029033">
    <property type="entry name" value="His_PPase_superfam"/>
</dbReference>